<keyword evidence="4 8" id="KW-0812">Transmembrane</keyword>
<evidence type="ECO:0000256" key="5">
    <source>
        <dbReference type="ARBA" id="ARBA00023077"/>
    </source>
</evidence>
<sequence length="1091" mass="119527">MKNKLIKIFFALFFFSVQVFAQQKLISGKVTSADDGNPNPGVSVRIKGAVGGTVTDANGSYSIKAESGQVLLFSFIGSLDQQVTVGTSSVINVKMVADTKSLNEVVVVGYGTQKKANLTGAVTTVDTKALQSRPITDVGRGLQGVVPGLTITTATGDIGGDPKIRLRGLRGSINTGAGGAAPLILVDNAEIPSLQLINPDDIESISVLKDAASASIYGTRAAFGVILITTKSGKRNGTNTITYSNNLAWATPLNTPKMSLASENSQATLLALQRFNPSAVSFKVIGYTVDAPAIEKMREWERNYLGQDLGNEMVQGRDFDITGGNLYFYRTWDPAKLYLKEWTPQQTHNLSLSGGSEKINYNLGAGYLGQSGVLKVNPDGFDRYNFTLGVNASPKPWVDVRGKIIFSNTKTTSPFSFSGSQYGPYYYLYRWPSSYPYGTFNGLPFRGTITEVEQAKMDENRSSTARIQLGSTFKLAKGLNLDADYFYTSTEAHLHQTGGNTSAYDFWSFNGTNLNYTAYQNASFNKVSYNSAWTRINTGKVYATYNKEINEHSFKGILGGDIEYNESTSNYSEKRNLLDPDYGEIPLASGDQFANGAHNHFATLGYFARINYAYKNKYLLEVNGRYDGSSRFPSNDLYAFFPSVSAGYLLSEESFMKNSKTWLSFLKVRASYGSVGNQIVGSPGSYAFLATMSSSNSGWLLPGGSAITVGTPGFVSPSLTWEKVSTADLGIDARFLNNDLGITFDVFRRTTSGMLTSGATLPASFGTGAPRVNFGELQGTGWELAVDYNHHFSSGLHISFSGTLSDATEKLSKFANATRSLPGPISEISSSYYEGMKLGEIWGYETDRLFTESDFSGRDAAGRYIYAPGVASQAQLESGSFYFGPGDIKYKDLNGDGVIYSGTNTVDDPGDKKVIGNSTPRYLYGIRLGGDWKGFDVNVFFQGVAKRDLWASGPTVFPGFRGAEGWYSNQMDYWTPQNPDAFYPRPTDYGASVDRWNFQPQTRYLLNMAYLRLKNLSVGYSLPKNIIKRIKMEKIRIYFSGENLLTFDHLGDIPVDPETDFSQSQLNNDRAGFGRVYPYRKTYSLGLQATF</sequence>
<keyword evidence="6 8" id="KW-0472">Membrane</keyword>
<dbReference type="Proteomes" id="UP000293925">
    <property type="component" value="Unassembled WGS sequence"/>
</dbReference>
<comment type="similarity">
    <text evidence="8 9">Belongs to the TonB-dependent receptor family.</text>
</comment>
<dbReference type="AlphaFoldDB" id="A0A4R0PZD0"/>
<dbReference type="SUPFAM" id="SSF56935">
    <property type="entry name" value="Porins"/>
    <property type="match status" value="1"/>
</dbReference>
<dbReference type="NCBIfam" id="TIGR04057">
    <property type="entry name" value="SusC_RagA_signa"/>
    <property type="match status" value="1"/>
</dbReference>
<feature type="chain" id="PRO_5020961859" evidence="10">
    <location>
        <begin position="22"/>
        <end position="1091"/>
    </location>
</feature>
<dbReference type="InterPro" id="IPR000531">
    <property type="entry name" value="Beta-barrel_TonB"/>
</dbReference>
<dbReference type="InterPro" id="IPR037066">
    <property type="entry name" value="Plug_dom_sf"/>
</dbReference>
<comment type="subcellular location">
    <subcellularLocation>
        <location evidence="1 8">Cell outer membrane</location>
        <topology evidence="1 8">Multi-pass membrane protein</topology>
    </subcellularLocation>
</comment>
<name>A0A4R0PZD0_9SPHI</name>
<dbReference type="OrthoDB" id="604358at2"/>
<reference evidence="13 14" key="1">
    <citation type="submission" date="2019-02" db="EMBL/GenBank/DDBJ databases">
        <title>Pedobacter sp. RP-3-21 sp. nov., isolated from Arctic soil.</title>
        <authorList>
            <person name="Dahal R.H."/>
        </authorList>
    </citation>
    <scope>NUCLEOTIDE SEQUENCE [LARGE SCALE GENOMIC DNA]</scope>
    <source>
        <strain evidence="13 14">RP-3-21</strain>
    </source>
</reference>
<evidence type="ECO:0000256" key="4">
    <source>
        <dbReference type="ARBA" id="ARBA00022692"/>
    </source>
</evidence>
<evidence type="ECO:0000256" key="7">
    <source>
        <dbReference type="ARBA" id="ARBA00023237"/>
    </source>
</evidence>
<evidence type="ECO:0000256" key="3">
    <source>
        <dbReference type="ARBA" id="ARBA00022452"/>
    </source>
</evidence>
<protein>
    <submittedName>
        <fullName evidence="13">TonB-dependent receptor</fullName>
    </submittedName>
</protein>
<accession>A0A4R0PZD0</accession>
<keyword evidence="14" id="KW-1185">Reference proteome</keyword>
<keyword evidence="13" id="KW-0675">Receptor</keyword>
<evidence type="ECO:0000313" key="13">
    <source>
        <dbReference type="EMBL" id="TCD28610.1"/>
    </source>
</evidence>
<dbReference type="Gene3D" id="2.170.130.10">
    <property type="entry name" value="TonB-dependent receptor, plug domain"/>
    <property type="match status" value="1"/>
</dbReference>
<feature type="domain" description="TonB-dependent receptor-like beta-barrel" evidence="11">
    <location>
        <begin position="416"/>
        <end position="896"/>
    </location>
</feature>
<organism evidence="13 14">
    <name type="scientific">Pedobacter psychrodurus</name>
    <dbReference type="NCBI Taxonomy" id="2530456"/>
    <lineage>
        <taxon>Bacteria</taxon>
        <taxon>Pseudomonadati</taxon>
        <taxon>Bacteroidota</taxon>
        <taxon>Sphingobacteriia</taxon>
        <taxon>Sphingobacteriales</taxon>
        <taxon>Sphingobacteriaceae</taxon>
        <taxon>Pedobacter</taxon>
    </lineage>
</organism>
<evidence type="ECO:0000256" key="9">
    <source>
        <dbReference type="RuleBase" id="RU003357"/>
    </source>
</evidence>
<dbReference type="InterPro" id="IPR008969">
    <property type="entry name" value="CarboxyPept-like_regulatory"/>
</dbReference>
<keyword evidence="3 8" id="KW-1134">Transmembrane beta strand</keyword>
<evidence type="ECO:0000256" key="2">
    <source>
        <dbReference type="ARBA" id="ARBA00022448"/>
    </source>
</evidence>
<evidence type="ECO:0000256" key="1">
    <source>
        <dbReference type="ARBA" id="ARBA00004571"/>
    </source>
</evidence>
<evidence type="ECO:0000256" key="6">
    <source>
        <dbReference type="ARBA" id="ARBA00023136"/>
    </source>
</evidence>
<dbReference type="GO" id="GO:0009279">
    <property type="term" value="C:cell outer membrane"/>
    <property type="evidence" value="ECO:0007669"/>
    <property type="project" value="UniProtKB-SubCell"/>
</dbReference>
<gene>
    <name evidence="13" type="ORF">EZ456_04270</name>
</gene>
<feature type="signal peptide" evidence="10">
    <location>
        <begin position="1"/>
        <end position="21"/>
    </location>
</feature>
<dbReference type="EMBL" id="SJSO01000003">
    <property type="protein sequence ID" value="TCD28610.1"/>
    <property type="molecule type" value="Genomic_DNA"/>
</dbReference>
<comment type="caution">
    <text evidence="13">The sequence shown here is derived from an EMBL/GenBank/DDBJ whole genome shotgun (WGS) entry which is preliminary data.</text>
</comment>
<dbReference type="Pfam" id="PF07715">
    <property type="entry name" value="Plug"/>
    <property type="match status" value="1"/>
</dbReference>
<evidence type="ECO:0000259" key="12">
    <source>
        <dbReference type="Pfam" id="PF07715"/>
    </source>
</evidence>
<dbReference type="Gene3D" id="2.40.170.20">
    <property type="entry name" value="TonB-dependent receptor, beta-barrel domain"/>
    <property type="match status" value="1"/>
</dbReference>
<evidence type="ECO:0000313" key="14">
    <source>
        <dbReference type="Proteomes" id="UP000293925"/>
    </source>
</evidence>
<keyword evidence="2 8" id="KW-0813">Transport</keyword>
<dbReference type="InterPro" id="IPR023996">
    <property type="entry name" value="TonB-dep_OMP_SusC/RagA"/>
</dbReference>
<keyword evidence="10" id="KW-0732">Signal</keyword>
<dbReference type="InterPro" id="IPR023997">
    <property type="entry name" value="TonB-dep_OMP_SusC/RagA_CS"/>
</dbReference>
<evidence type="ECO:0000256" key="10">
    <source>
        <dbReference type="SAM" id="SignalP"/>
    </source>
</evidence>
<feature type="domain" description="TonB-dependent receptor plug" evidence="12">
    <location>
        <begin position="115"/>
        <end position="225"/>
    </location>
</feature>
<keyword evidence="7 8" id="KW-0998">Cell outer membrane</keyword>
<proteinExistence type="inferred from homology"/>
<evidence type="ECO:0000259" key="11">
    <source>
        <dbReference type="Pfam" id="PF00593"/>
    </source>
</evidence>
<dbReference type="Pfam" id="PF13715">
    <property type="entry name" value="CarbopepD_reg_2"/>
    <property type="match status" value="1"/>
</dbReference>
<dbReference type="Pfam" id="PF00593">
    <property type="entry name" value="TonB_dep_Rec_b-barrel"/>
    <property type="match status" value="1"/>
</dbReference>
<evidence type="ECO:0000256" key="8">
    <source>
        <dbReference type="PROSITE-ProRule" id="PRU01360"/>
    </source>
</evidence>
<dbReference type="NCBIfam" id="TIGR04056">
    <property type="entry name" value="OMP_RagA_SusC"/>
    <property type="match status" value="1"/>
</dbReference>
<dbReference type="InterPro" id="IPR036942">
    <property type="entry name" value="Beta-barrel_TonB_sf"/>
</dbReference>
<dbReference type="RefSeq" id="WP_131527633.1">
    <property type="nucleotide sequence ID" value="NZ_SJSO01000003.1"/>
</dbReference>
<dbReference type="SUPFAM" id="SSF49464">
    <property type="entry name" value="Carboxypeptidase regulatory domain-like"/>
    <property type="match status" value="1"/>
</dbReference>
<keyword evidence="5 9" id="KW-0798">TonB box</keyword>
<dbReference type="Gene3D" id="2.60.40.1120">
    <property type="entry name" value="Carboxypeptidase-like, regulatory domain"/>
    <property type="match status" value="1"/>
</dbReference>
<dbReference type="InterPro" id="IPR012910">
    <property type="entry name" value="Plug_dom"/>
</dbReference>
<dbReference type="PROSITE" id="PS52016">
    <property type="entry name" value="TONB_DEPENDENT_REC_3"/>
    <property type="match status" value="1"/>
</dbReference>
<dbReference type="InterPro" id="IPR039426">
    <property type="entry name" value="TonB-dep_rcpt-like"/>
</dbReference>